<protein>
    <submittedName>
        <fullName evidence="2">Uncharacterized protein</fullName>
    </submittedName>
</protein>
<evidence type="ECO:0000313" key="2">
    <source>
        <dbReference type="EMBL" id="MBA0670458.1"/>
    </source>
</evidence>
<accession>A0A7J8W637</accession>
<feature type="non-terminal residue" evidence="2">
    <location>
        <position position="33"/>
    </location>
</feature>
<gene>
    <name evidence="2" type="ORF">Goklo_024053</name>
</gene>
<keyword evidence="1" id="KW-0472">Membrane</keyword>
<evidence type="ECO:0000313" key="3">
    <source>
        <dbReference type="Proteomes" id="UP000593573"/>
    </source>
</evidence>
<dbReference type="Proteomes" id="UP000593573">
    <property type="component" value="Unassembled WGS sequence"/>
</dbReference>
<organism evidence="2 3">
    <name type="scientific">Gossypium klotzschianum</name>
    <dbReference type="NCBI Taxonomy" id="34286"/>
    <lineage>
        <taxon>Eukaryota</taxon>
        <taxon>Viridiplantae</taxon>
        <taxon>Streptophyta</taxon>
        <taxon>Embryophyta</taxon>
        <taxon>Tracheophyta</taxon>
        <taxon>Spermatophyta</taxon>
        <taxon>Magnoliopsida</taxon>
        <taxon>eudicotyledons</taxon>
        <taxon>Gunneridae</taxon>
        <taxon>Pentapetalae</taxon>
        <taxon>rosids</taxon>
        <taxon>malvids</taxon>
        <taxon>Malvales</taxon>
        <taxon>Malvaceae</taxon>
        <taxon>Malvoideae</taxon>
        <taxon>Gossypium</taxon>
    </lineage>
</organism>
<comment type="caution">
    <text evidence="2">The sequence shown here is derived from an EMBL/GenBank/DDBJ whole genome shotgun (WGS) entry which is preliminary data.</text>
</comment>
<reference evidence="2 3" key="1">
    <citation type="journal article" date="2019" name="Genome Biol. Evol.">
        <title>Insights into the evolution of the New World diploid cottons (Gossypium, subgenus Houzingenia) based on genome sequencing.</title>
        <authorList>
            <person name="Grover C.E."/>
            <person name="Arick M.A. 2nd"/>
            <person name="Thrash A."/>
            <person name="Conover J.L."/>
            <person name="Sanders W.S."/>
            <person name="Peterson D.G."/>
            <person name="Frelichowski J.E."/>
            <person name="Scheffler J.A."/>
            <person name="Scheffler B.E."/>
            <person name="Wendel J.F."/>
        </authorList>
    </citation>
    <scope>NUCLEOTIDE SEQUENCE [LARGE SCALE GENOMIC DNA]</scope>
    <source>
        <strain evidence="2">57</strain>
        <tissue evidence="2">Leaf</tissue>
    </source>
</reference>
<feature type="transmembrane region" description="Helical" evidence="1">
    <location>
        <begin position="6"/>
        <end position="24"/>
    </location>
</feature>
<name>A0A7J8W637_9ROSI</name>
<keyword evidence="3" id="KW-1185">Reference proteome</keyword>
<keyword evidence="1" id="KW-0812">Transmembrane</keyword>
<sequence>MIWTRLFWNLLMMGIVSITLLNGGKTKQEKIED</sequence>
<dbReference type="AlphaFoldDB" id="A0A7J8W637"/>
<dbReference type="EMBL" id="JABFAB010236653">
    <property type="protein sequence ID" value="MBA0670458.1"/>
    <property type="molecule type" value="Genomic_DNA"/>
</dbReference>
<proteinExistence type="predicted"/>
<keyword evidence="1" id="KW-1133">Transmembrane helix</keyword>
<evidence type="ECO:0000256" key="1">
    <source>
        <dbReference type="SAM" id="Phobius"/>
    </source>
</evidence>